<accession>G1NRF0</accession>
<dbReference type="Ensembl" id="ENSMGAT00000017551.3">
    <property type="protein sequence ID" value="ENSMGAP00000016577.3"/>
    <property type="gene ID" value="ENSMGAG00000015637.3"/>
</dbReference>
<evidence type="ECO:0000313" key="3">
    <source>
        <dbReference type="Ensembl" id="ENSMGAP00000016577.3"/>
    </source>
</evidence>
<evidence type="ECO:0000256" key="2">
    <source>
        <dbReference type="SAM" id="Coils"/>
    </source>
</evidence>
<organism evidence="3 4">
    <name type="scientific">Meleagris gallopavo</name>
    <name type="common">Wild turkey</name>
    <dbReference type="NCBI Taxonomy" id="9103"/>
    <lineage>
        <taxon>Eukaryota</taxon>
        <taxon>Metazoa</taxon>
        <taxon>Chordata</taxon>
        <taxon>Craniata</taxon>
        <taxon>Vertebrata</taxon>
        <taxon>Euteleostomi</taxon>
        <taxon>Archelosauria</taxon>
        <taxon>Archosauria</taxon>
        <taxon>Dinosauria</taxon>
        <taxon>Saurischia</taxon>
        <taxon>Theropoda</taxon>
        <taxon>Coelurosauria</taxon>
        <taxon>Aves</taxon>
        <taxon>Neognathae</taxon>
        <taxon>Galloanserae</taxon>
        <taxon>Galliformes</taxon>
        <taxon>Phasianidae</taxon>
        <taxon>Meleagridinae</taxon>
        <taxon>Meleagris</taxon>
    </lineage>
</organism>
<keyword evidence="1 2" id="KW-0175">Coiled coil</keyword>
<dbReference type="PANTHER" id="PTHR34768:SF2">
    <property type="entry name" value="COILED-COIL DOMAIN CONTAINING 89"/>
    <property type="match status" value="1"/>
</dbReference>
<sequence>MSLREVVSTKCCFIFVCDSVSMAQEDGEAVMANHRSDAEMGKDTEDLIKGMQTPCGSPEEKREKALLRARLEEQHRLICILKKKTDDARKRYKSLEQVNVELEKLRLEDAVKLKTQSQRIQYLENLANNHEKMIYSKDEHKKQNTQLKEENQHMQKENETLLSQAVKDKEAEMLQLAAQARELSQQLGALHEKCACERSRAQQLEKELLEAQSQQAHACILQVDSLRQQLQRLQEEHQQMVEQLEHGESQQKAHDAELQAKLERANEEKEQLLSLARERGKALQEKQQEILQLGRKLEMAERAKWRAERNIVKEVAANYDLKLQELQQELKSSQQAYSELSLQFDAYKKHSMDLLSKEKALNVKLRHFKA</sequence>
<proteinExistence type="predicted"/>
<keyword evidence="4" id="KW-1185">Reference proteome</keyword>
<evidence type="ECO:0000256" key="1">
    <source>
        <dbReference type="ARBA" id="ARBA00023054"/>
    </source>
</evidence>
<feature type="coiled-coil region" evidence="2">
    <location>
        <begin position="137"/>
        <end position="343"/>
    </location>
</feature>
<protein>
    <submittedName>
        <fullName evidence="3">Uncharacterized protein</fullName>
    </submittedName>
</protein>
<reference evidence="3 4" key="1">
    <citation type="journal article" date="2010" name="PLoS Biol.">
        <title>Multi-platform next-generation sequencing of the domestic turkey (Meleagris gallopavo): genome assembly and analysis.</title>
        <authorList>
            <person name="Dalloul R.A."/>
            <person name="Long J.A."/>
            <person name="Zimin A.V."/>
            <person name="Aslam L."/>
            <person name="Beal K."/>
            <person name="Blomberg L.A."/>
            <person name="Bouffard P."/>
            <person name="Burt D.W."/>
            <person name="Crasta O."/>
            <person name="Crooijmans R.P."/>
            <person name="Cooper K."/>
            <person name="Coulombe R.A."/>
            <person name="De S."/>
            <person name="Delany M.E."/>
            <person name="Dodgson J.B."/>
            <person name="Dong J.J."/>
            <person name="Evans C."/>
            <person name="Frederickson K.M."/>
            <person name="Flicek P."/>
            <person name="Florea L."/>
            <person name="Folkerts O."/>
            <person name="Groenen M.A."/>
            <person name="Harkins T.T."/>
            <person name="Herrero J."/>
            <person name="Hoffmann S."/>
            <person name="Megens H.J."/>
            <person name="Jiang A."/>
            <person name="de Jong P."/>
            <person name="Kaiser P."/>
            <person name="Kim H."/>
            <person name="Kim K.W."/>
            <person name="Kim S."/>
            <person name="Langenberger D."/>
            <person name="Lee M.K."/>
            <person name="Lee T."/>
            <person name="Mane S."/>
            <person name="Marcais G."/>
            <person name="Marz M."/>
            <person name="McElroy A.P."/>
            <person name="Modise T."/>
            <person name="Nefedov M."/>
            <person name="Notredame C."/>
            <person name="Paton I.R."/>
            <person name="Payne W.S."/>
            <person name="Pertea G."/>
            <person name="Prickett D."/>
            <person name="Puiu D."/>
            <person name="Qioa D."/>
            <person name="Raineri E."/>
            <person name="Ruffier M."/>
            <person name="Salzberg S.L."/>
            <person name="Schatz M.C."/>
            <person name="Scheuring C."/>
            <person name="Schmidt C.J."/>
            <person name="Schroeder S."/>
            <person name="Searle S.M."/>
            <person name="Smith E.J."/>
            <person name="Smith J."/>
            <person name="Sonstegard T.S."/>
            <person name="Stadler P.F."/>
            <person name="Tafer H."/>
            <person name="Tu Z.J."/>
            <person name="Van Tassell C.P."/>
            <person name="Vilella A.J."/>
            <person name="Williams K.P."/>
            <person name="Yorke J.A."/>
            <person name="Zhang L."/>
            <person name="Zhang H.B."/>
            <person name="Zhang X."/>
            <person name="Zhang Y."/>
            <person name="Reed K.M."/>
        </authorList>
    </citation>
    <scope>NUCLEOTIDE SEQUENCE [LARGE SCALE GENOMIC DNA]</scope>
</reference>
<reference evidence="3" key="2">
    <citation type="submission" date="2025-08" db="UniProtKB">
        <authorList>
            <consortium name="Ensembl"/>
        </authorList>
    </citation>
    <scope>IDENTIFICATION</scope>
</reference>
<dbReference type="GeneTree" id="ENSGT00390000016046"/>
<dbReference type="InParanoid" id="G1NRF0"/>
<evidence type="ECO:0000313" key="4">
    <source>
        <dbReference type="Proteomes" id="UP000001645"/>
    </source>
</evidence>
<dbReference type="InterPro" id="IPR043450">
    <property type="entry name" value="CCDC89-like"/>
</dbReference>
<dbReference type="Proteomes" id="UP000001645">
    <property type="component" value="Chromosome 1"/>
</dbReference>
<dbReference type="Bgee" id="ENSMGAG00000015637">
    <property type="expression patterns" value="Expressed in testis and 1 other cell type or tissue"/>
</dbReference>
<dbReference type="HOGENOM" id="CLU_066884_0_0_1"/>
<name>G1NRF0_MELGA</name>
<dbReference type="AlphaFoldDB" id="G1NRF0"/>
<dbReference type="PANTHER" id="PTHR34768">
    <property type="entry name" value="COILED-COIL DOMAIN-CONTAINING PROTEIN 89"/>
    <property type="match status" value="1"/>
</dbReference>
<reference evidence="3" key="3">
    <citation type="submission" date="2025-09" db="UniProtKB">
        <authorList>
            <consortium name="Ensembl"/>
        </authorList>
    </citation>
    <scope>IDENTIFICATION</scope>
</reference>